<gene>
    <name evidence="18" type="ORF">NE663_01615</name>
</gene>
<dbReference type="EC" id="2.4.99.28" evidence="14"/>
<dbReference type="InterPro" id="IPR001182">
    <property type="entry name" value="FtsW/RodA"/>
</dbReference>
<evidence type="ECO:0000256" key="15">
    <source>
        <dbReference type="ARBA" id="ARBA00049902"/>
    </source>
</evidence>
<comment type="function">
    <text evidence="16">Peptidoglycan polymerase that is essential for cell division.</text>
</comment>
<accession>A0ABT1SIA9</accession>
<evidence type="ECO:0000256" key="3">
    <source>
        <dbReference type="ARBA" id="ARBA00022679"/>
    </source>
</evidence>
<feature type="transmembrane region" description="Helical" evidence="17">
    <location>
        <begin position="55"/>
        <end position="79"/>
    </location>
</feature>
<evidence type="ECO:0000256" key="5">
    <source>
        <dbReference type="ARBA" id="ARBA00022960"/>
    </source>
</evidence>
<evidence type="ECO:0000313" key="18">
    <source>
        <dbReference type="EMBL" id="MCQ5120956.1"/>
    </source>
</evidence>
<feature type="transmembrane region" description="Helical" evidence="17">
    <location>
        <begin position="211"/>
        <end position="231"/>
    </location>
</feature>
<proteinExistence type="inferred from homology"/>
<evidence type="ECO:0000313" key="19">
    <source>
        <dbReference type="Proteomes" id="UP001524435"/>
    </source>
</evidence>
<feature type="transmembrane region" description="Helical" evidence="17">
    <location>
        <begin position="308"/>
        <end position="329"/>
    </location>
</feature>
<dbReference type="InterPro" id="IPR018365">
    <property type="entry name" value="Cell_cycle_FtsW-rel_CS"/>
</dbReference>
<feature type="transmembrane region" description="Helical" evidence="17">
    <location>
        <begin position="183"/>
        <end position="199"/>
    </location>
</feature>
<comment type="catalytic activity">
    <reaction evidence="15">
        <text>[GlcNAc-(1-&gt;4)-Mur2Ac(oyl-L-Ala-gamma-D-Glu-L-Lys-D-Ala-D-Ala)](n)-di-trans,octa-cis-undecaprenyl diphosphate + beta-D-GlcNAc-(1-&gt;4)-Mur2Ac(oyl-L-Ala-gamma-D-Glu-L-Lys-D-Ala-D-Ala)-di-trans,octa-cis-undecaprenyl diphosphate = [GlcNAc-(1-&gt;4)-Mur2Ac(oyl-L-Ala-gamma-D-Glu-L-Lys-D-Ala-D-Ala)](n+1)-di-trans,octa-cis-undecaprenyl diphosphate + di-trans,octa-cis-undecaprenyl diphosphate + H(+)</text>
        <dbReference type="Rhea" id="RHEA:23708"/>
        <dbReference type="Rhea" id="RHEA-COMP:9602"/>
        <dbReference type="Rhea" id="RHEA-COMP:9603"/>
        <dbReference type="ChEBI" id="CHEBI:15378"/>
        <dbReference type="ChEBI" id="CHEBI:58405"/>
        <dbReference type="ChEBI" id="CHEBI:60033"/>
        <dbReference type="ChEBI" id="CHEBI:78435"/>
        <dbReference type="EC" id="2.4.99.28"/>
    </reaction>
</comment>
<comment type="similarity">
    <text evidence="11">Belongs to the SEDS family. FtsW subfamily.</text>
</comment>
<comment type="caution">
    <text evidence="18">The sequence shown here is derived from an EMBL/GenBank/DDBJ whole genome shotgun (WGS) entry which is preliminary data.</text>
</comment>
<evidence type="ECO:0000256" key="16">
    <source>
        <dbReference type="ARBA" id="ARBA00049966"/>
    </source>
</evidence>
<evidence type="ECO:0000256" key="6">
    <source>
        <dbReference type="ARBA" id="ARBA00022984"/>
    </source>
</evidence>
<evidence type="ECO:0000256" key="7">
    <source>
        <dbReference type="ARBA" id="ARBA00022989"/>
    </source>
</evidence>
<dbReference type="RefSeq" id="WP_245858047.1">
    <property type="nucleotide sequence ID" value="NZ_CALVCM010000018.1"/>
</dbReference>
<dbReference type="Pfam" id="PF01098">
    <property type="entry name" value="FTSW_RODA_SPOVE"/>
    <property type="match status" value="1"/>
</dbReference>
<reference evidence="18 19" key="1">
    <citation type="submission" date="2022-06" db="EMBL/GenBank/DDBJ databases">
        <title>Isolation of gut microbiota from human fecal samples.</title>
        <authorList>
            <person name="Pamer E.G."/>
            <person name="Barat B."/>
            <person name="Waligurski E."/>
            <person name="Medina S."/>
            <person name="Paddock L."/>
            <person name="Mostad J."/>
        </authorList>
    </citation>
    <scope>NUCLEOTIDE SEQUENCE [LARGE SCALE GENOMIC DNA]</scope>
    <source>
        <strain evidence="18 19">DFI.6.1</strain>
    </source>
</reference>
<evidence type="ECO:0000256" key="9">
    <source>
        <dbReference type="ARBA" id="ARBA00032370"/>
    </source>
</evidence>
<sequence>MKNSQQSSKKTLLSYMKLRMPAKYDFLLHLFVLILVLFGSLMVFSASQASATENVLSVVIACVKQVAFVIFSYIMMVSFANYFTMQRAKQYGNVIGFCFIALLAMTFLFDDMGTGSQAWIRIPLVITDISIQPSEFVKVFMIVIMAVNVERFFQKKVTWWMIVKYPVIFYAVFALLIAKQPDFGTLAILTAICGLCFLIPSHPTLRKYQKWLAWLIVIAVVFVLLLTSKFGSSLLKHIPMLDYMVGRFEASMNPFQDIYGTGYQLVNGLYAIANGGLGGLGFTHSTQKFGYLTQASSDYIFAITSEELGIIGLFIIVLGYGIVIYRLVYYALRTRSEGYKIILMGTAFYILLHFILNIGGVTGLIPLTGVPLLFISSGGSSLMSVMSAIGIAQAVISRIRRQSQT</sequence>
<evidence type="ECO:0000256" key="17">
    <source>
        <dbReference type="SAM" id="Phobius"/>
    </source>
</evidence>
<evidence type="ECO:0000256" key="14">
    <source>
        <dbReference type="ARBA" id="ARBA00044770"/>
    </source>
</evidence>
<feature type="transmembrane region" description="Helical" evidence="17">
    <location>
        <begin position="371"/>
        <end position="396"/>
    </location>
</feature>
<evidence type="ECO:0000256" key="8">
    <source>
        <dbReference type="ARBA" id="ARBA00023136"/>
    </source>
</evidence>
<evidence type="ECO:0000256" key="10">
    <source>
        <dbReference type="ARBA" id="ARBA00033270"/>
    </source>
</evidence>
<feature type="transmembrane region" description="Helical" evidence="17">
    <location>
        <begin position="129"/>
        <end position="147"/>
    </location>
</feature>
<keyword evidence="19" id="KW-1185">Reference proteome</keyword>
<evidence type="ECO:0000256" key="1">
    <source>
        <dbReference type="ARBA" id="ARBA00004141"/>
    </source>
</evidence>
<dbReference type="PROSITE" id="PS00428">
    <property type="entry name" value="FTSW_RODA_SPOVE"/>
    <property type="match status" value="1"/>
</dbReference>
<evidence type="ECO:0000256" key="2">
    <source>
        <dbReference type="ARBA" id="ARBA00022676"/>
    </source>
</evidence>
<dbReference type="PANTHER" id="PTHR30474">
    <property type="entry name" value="CELL CYCLE PROTEIN"/>
    <property type="match status" value="1"/>
</dbReference>
<dbReference type="PANTHER" id="PTHR30474:SF2">
    <property type="entry name" value="PEPTIDOGLYCAN GLYCOSYLTRANSFERASE FTSW-RELATED"/>
    <property type="match status" value="1"/>
</dbReference>
<evidence type="ECO:0000256" key="11">
    <source>
        <dbReference type="ARBA" id="ARBA00038053"/>
    </source>
</evidence>
<evidence type="ECO:0000256" key="12">
    <source>
        <dbReference type="ARBA" id="ARBA00041185"/>
    </source>
</evidence>
<evidence type="ECO:0000256" key="13">
    <source>
        <dbReference type="ARBA" id="ARBA00041418"/>
    </source>
</evidence>
<feature type="transmembrane region" description="Helical" evidence="17">
    <location>
        <begin position="91"/>
        <end position="109"/>
    </location>
</feature>
<organism evidence="18 19">
    <name type="scientific">Massilicoli timonensis</name>
    <dbReference type="NCBI Taxonomy" id="2015901"/>
    <lineage>
        <taxon>Bacteria</taxon>
        <taxon>Bacillati</taxon>
        <taxon>Bacillota</taxon>
        <taxon>Erysipelotrichia</taxon>
        <taxon>Erysipelotrichales</taxon>
        <taxon>Erysipelotrichaceae</taxon>
        <taxon>Massilicoli</taxon>
    </lineage>
</organism>
<dbReference type="Proteomes" id="UP001524435">
    <property type="component" value="Unassembled WGS sequence"/>
</dbReference>
<keyword evidence="3" id="KW-0808">Transferase</keyword>
<keyword evidence="8 17" id="KW-0472">Membrane</keyword>
<keyword evidence="5" id="KW-0133">Cell shape</keyword>
<dbReference type="EMBL" id="JANGCH010000002">
    <property type="protein sequence ID" value="MCQ5120956.1"/>
    <property type="molecule type" value="Genomic_DNA"/>
</dbReference>
<name>A0ABT1SIA9_9FIRM</name>
<keyword evidence="4 17" id="KW-0812">Transmembrane</keyword>
<protein>
    <recommendedName>
        <fullName evidence="12">Probable peptidoglycan glycosyltransferase FtsW</fullName>
        <ecNumber evidence="14">2.4.99.28</ecNumber>
    </recommendedName>
    <alternativeName>
        <fullName evidence="13">Cell division protein FtsW</fullName>
    </alternativeName>
    <alternativeName>
        <fullName evidence="10">Cell wall polymerase</fullName>
    </alternativeName>
    <alternativeName>
        <fullName evidence="9">Peptidoglycan polymerase</fullName>
    </alternativeName>
</protein>
<feature type="transmembrane region" description="Helical" evidence="17">
    <location>
        <begin position="159"/>
        <end position="177"/>
    </location>
</feature>
<keyword evidence="2" id="KW-0328">Glycosyltransferase</keyword>
<feature type="transmembrane region" description="Helical" evidence="17">
    <location>
        <begin position="341"/>
        <end position="365"/>
    </location>
</feature>
<evidence type="ECO:0000256" key="4">
    <source>
        <dbReference type="ARBA" id="ARBA00022692"/>
    </source>
</evidence>
<keyword evidence="7 17" id="KW-1133">Transmembrane helix</keyword>
<keyword evidence="6" id="KW-0573">Peptidoglycan synthesis</keyword>
<comment type="subcellular location">
    <subcellularLocation>
        <location evidence="1">Membrane</location>
        <topology evidence="1">Multi-pass membrane protein</topology>
    </subcellularLocation>
</comment>